<comment type="caution">
    <text evidence="2">The sequence shown here is derived from an EMBL/GenBank/DDBJ whole genome shotgun (WGS) entry which is preliminary data.</text>
</comment>
<accession>A0A0F9ATE3</accession>
<dbReference type="AlphaFoldDB" id="A0A0F9ATE3"/>
<evidence type="ECO:0000256" key="1">
    <source>
        <dbReference type="SAM" id="MobiDB-lite"/>
    </source>
</evidence>
<reference evidence="2" key="1">
    <citation type="journal article" date="2015" name="Nature">
        <title>Complex archaea that bridge the gap between prokaryotes and eukaryotes.</title>
        <authorList>
            <person name="Spang A."/>
            <person name="Saw J.H."/>
            <person name="Jorgensen S.L."/>
            <person name="Zaremba-Niedzwiedzka K."/>
            <person name="Martijn J."/>
            <person name="Lind A.E."/>
            <person name="van Eijk R."/>
            <person name="Schleper C."/>
            <person name="Guy L."/>
            <person name="Ettema T.J."/>
        </authorList>
    </citation>
    <scope>NUCLEOTIDE SEQUENCE</scope>
</reference>
<dbReference type="EMBL" id="LAZR01041092">
    <property type="protein sequence ID" value="KKL12869.1"/>
    <property type="molecule type" value="Genomic_DNA"/>
</dbReference>
<feature type="region of interest" description="Disordered" evidence="1">
    <location>
        <begin position="1"/>
        <end position="28"/>
    </location>
</feature>
<evidence type="ECO:0000313" key="2">
    <source>
        <dbReference type="EMBL" id="KKL12869.1"/>
    </source>
</evidence>
<name>A0A0F9ATE3_9ZZZZ</name>
<sequence length="180" mass="20558">MATEKQINANRQNSLKSTGPNTPEGKSAVAQNSFKHGMYAAQGAFPGESQAEFDLHRDRIFEEYHPESPTEIMYTHRIASLSWRLRRSDRVQLAAVNSLHHSHRNKPVIKLPSMLRPKKDDSPPPPDLELGDVAVKDFANAKVLDNLIKHERRIENSLYKAILEMQRKQLIKKIDAENEK</sequence>
<protein>
    <submittedName>
        <fullName evidence="2">Uncharacterized protein</fullName>
    </submittedName>
</protein>
<organism evidence="2">
    <name type="scientific">marine sediment metagenome</name>
    <dbReference type="NCBI Taxonomy" id="412755"/>
    <lineage>
        <taxon>unclassified sequences</taxon>
        <taxon>metagenomes</taxon>
        <taxon>ecological metagenomes</taxon>
    </lineage>
</organism>
<feature type="compositionally biased region" description="Polar residues" evidence="1">
    <location>
        <begin position="1"/>
        <end position="21"/>
    </location>
</feature>
<gene>
    <name evidence="2" type="ORF">LCGC14_2531440</name>
</gene>
<proteinExistence type="predicted"/>